<dbReference type="PANTHER" id="PTHR35889">
    <property type="entry name" value="CYCLOINULO-OLIGOSACCHARIDE FRUCTANOTRANSFERASE-RELATED"/>
    <property type="match status" value="1"/>
</dbReference>
<sequence length="316" mass="35646">IDRFILRRLKEAGLEPSPEADRHTLIRRLSLDLTGLLPEPGEIHRFVGDKSAQAWENLVKRMLKSPHFGERWGRYWLDLARYADSDGYEKDGVRPFAWRYRDWVIDAFNRDLSFDRFTREQLAGDLLESSGIEQKVATGFHRNTLSSTEGGTDQEEFRIKAVVDRLNTTGSVWLGLTVGCAQCHTHKYDPITQREYYSLFAFFNSCDEKKITAPLPVDLASYKEQETAHRKILAGLEKPLREYETKRMGELLAAGQGRLATSGWKILTPSAAAASSGASMETLGDGSVLLGGKVPDKDTYTLEFEPGIEKVMALRL</sequence>
<feature type="non-terminal residue" evidence="2">
    <location>
        <position position="316"/>
    </location>
</feature>
<feature type="domain" description="DUF1549" evidence="1">
    <location>
        <begin position="1"/>
        <end position="207"/>
    </location>
</feature>
<dbReference type="Pfam" id="PF07583">
    <property type="entry name" value="PSCyt2"/>
    <property type="match status" value="1"/>
</dbReference>
<feature type="non-terminal residue" evidence="2">
    <location>
        <position position="1"/>
    </location>
</feature>
<gene>
    <name evidence="2" type="ORF">METZ01_LOCUS355416</name>
</gene>
<evidence type="ECO:0000313" key="2">
    <source>
        <dbReference type="EMBL" id="SVD02562.1"/>
    </source>
</evidence>
<dbReference type="InterPro" id="IPR011444">
    <property type="entry name" value="DUF1549"/>
</dbReference>
<proteinExistence type="predicted"/>
<accession>A0A382RZ32</accession>
<evidence type="ECO:0000259" key="1">
    <source>
        <dbReference type="Pfam" id="PF07583"/>
    </source>
</evidence>
<dbReference type="AlphaFoldDB" id="A0A382RZ32"/>
<dbReference type="PANTHER" id="PTHR35889:SF3">
    <property type="entry name" value="F-BOX DOMAIN-CONTAINING PROTEIN"/>
    <property type="match status" value="1"/>
</dbReference>
<dbReference type="EMBL" id="UINC01125019">
    <property type="protein sequence ID" value="SVD02562.1"/>
    <property type="molecule type" value="Genomic_DNA"/>
</dbReference>
<protein>
    <recommendedName>
        <fullName evidence="1">DUF1549 domain-containing protein</fullName>
    </recommendedName>
</protein>
<organism evidence="2">
    <name type="scientific">marine metagenome</name>
    <dbReference type="NCBI Taxonomy" id="408172"/>
    <lineage>
        <taxon>unclassified sequences</taxon>
        <taxon>metagenomes</taxon>
        <taxon>ecological metagenomes</taxon>
    </lineage>
</organism>
<reference evidence="2" key="1">
    <citation type="submission" date="2018-05" db="EMBL/GenBank/DDBJ databases">
        <authorList>
            <person name="Lanie J.A."/>
            <person name="Ng W.-L."/>
            <person name="Kazmierczak K.M."/>
            <person name="Andrzejewski T.M."/>
            <person name="Davidsen T.M."/>
            <person name="Wayne K.J."/>
            <person name="Tettelin H."/>
            <person name="Glass J.I."/>
            <person name="Rusch D."/>
            <person name="Podicherti R."/>
            <person name="Tsui H.-C.T."/>
            <person name="Winkler M.E."/>
        </authorList>
    </citation>
    <scope>NUCLEOTIDE SEQUENCE</scope>
</reference>
<name>A0A382RZ32_9ZZZZ</name>